<sequence length="450" mass="47065">MAARASYGRLIALLAASTGDLALAEDALAGAFEQALLRWPDAGVPDNPEGWLLTVARNRQRDAWKSGERRFTTPLVARTADDGDGFADAPAAASVDPLAEFDPFAIPDKRLELLFVCAHPAIDAAVRTPLMLQVVLGFESAQIATAFAVPPAAMAQRLVRAKRRIRDARIGFVVPDRRAMPERLPAVLEAVYGCHAITWRDAADARGASGDSSAPASMAGEAQFLAVTLAALLEHETEAWGLAALVTLSLARRPAAAGRPAVAAADGTGAGAGADADADAAAAPPTFVPLDEQDPTAWDAALIAEGEEYLRRASAPGRPPGRFQLEAAIDAVHCDRRRTGVTDWAALRTLYLALNSVAPSLGARVALAAVIGRLDGPDAGLAALPPEPEASAFQPWWAACADLLARAGRLAEASAAFTRAADLTADPAVRSYLLARRTNPDSGISVQPHR</sequence>
<dbReference type="PANTHER" id="PTHR47756:SF2">
    <property type="entry name" value="BLL6612 PROTEIN"/>
    <property type="match status" value="1"/>
</dbReference>
<feature type="domain" description="DUF6596" evidence="3">
    <location>
        <begin position="183"/>
        <end position="256"/>
    </location>
</feature>
<keyword evidence="5" id="KW-1185">Reference proteome</keyword>
<dbReference type="Gene3D" id="1.10.1740.10">
    <property type="match status" value="1"/>
</dbReference>
<evidence type="ECO:0000313" key="4">
    <source>
        <dbReference type="EMBL" id="ANJ29021.1"/>
    </source>
</evidence>
<dbReference type="KEGG" id="agy:ATC03_16730"/>
<dbReference type="EMBL" id="CP013979">
    <property type="protein sequence ID" value="ANJ29021.1"/>
    <property type="molecule type" value="Genomic_DNA"/>
</dbReference>
<evidence type="ECO:0000256" key="1">
    <source>
        <dbReference type="SAM" id="SignalP"/>
    </source>
</evidence>
<reference evidence="4 5" key="1">
    <citation type="journal article" date="2016" name="Int. J. Syst. Evol. Microbiol.">
        <title>Agromyces aureus sp. nov., isolated from the rhizosphere of Salix caprea L. grown in a heavy-metal-contaminated soil.</title>
        <authorList>
            <person name="Corretto E."/>
            <person name="Antonielli L."/>
            <person name="Sessitsch A."/>
            <person name="Compant S."/>
            <person name="Gorfer M."/>
            <person name="Kuffner M."/>
            <person name="Brader G."/>
        </authorList>
    </citation>
    <scope>NUCLEOTIDE SEQUENCE [LARGE SCALE GENOMIC DNA]</scope>
    <source>
        <strain evidence="4 5">AR33</strain>
    </source>
</reference>
<organism evidence="4 5">
    <name type="scientific">Agromyces aureus</name>
    <dbReference type="NCBI Taxonomy" id="453304"/>
    <lineage>
        <taxon>Bacteria</taxon>
        <taxon>Bacillati</taxon>
        <taxon>Actinomycetota</taxon>
        <taxon>Actinomycetes</taxon>
        <taxon>Micrococcales</taxon>
        <taxon>Microbacteriaceae</taxon>
        <taxon>Agromyces</taxon>
    </lineage>
</organism>
<proteinExistence type="predicted"/>
<reference evidence="5" key="2">
    <citation type="submission" date="2016-01" db="EMBL/GenBank/DDBJ databases">
        <title>Complete genome sequence of Agromyces aureus AR33T and comparison with related organisms.</title>
        <authorList>
            <person name="Corretto E."/>
            <person name="Antonielli L."/>
            <person name="Sessitsch A."/>
            <person name="Brader G."/>
        </authorList>
    </citation>
    <scope>NUCLEOTIDE SEQUENCE [LARGE SCALE GENOMIC DNA]</scope>
    <source>
        <strain evidence="5">AR33</strain>
    </source>
</reference>
<feature type="signal peptide" evidence="1">
    <location>
        <begin position="1"/>
        <end position="24"/>
    </location>
</feature>
<dbReference type="GO" id="GO:0003700">
    <property type="term" value="F:DNA-binding transcription factor activity"/>
    <property type="evidence" value="ECO:0007669"/>
    <property type="project" value="InterPro"/>
</dbReference>
<dbReference type="SUPFAM" id="SSF88659">
    <property type="entry name" value="Sigma3 and sigma4 domains of RNA polymerase sigma factors"/>
    <property type="match status" value="1"/>
</dbReference>
<dbReference type="AlphaFoldDB" id="A0A191WLB5"/>
<feature type="chain" id="PRO_5039543963" evidence="1">
    <location>
        <begin position="25"/>
        <end position="450"/>
    </location>
</feature>
<keyword evidence="1" id="KW-0732">Signal</keyword>
<dbReference type="Pfam" id="PF20239">
    <property type="entry name" value="DUF6596"/>
    <property type="match status" value="1"/>
</dbReference>
<dbReference type="InterPro" id="IPR013325">
    <property type="entry name" value="RNA_pol_sigma_r2"/>
</dbReference>
<dbReference type="GO" id="GO:0006352">
    <property type="term" value="P:DNA-templated transcription initiation"/>
    <property type="evidence" value="ECO:0007669"/>
    <property type="project" value="InterPro"/>
</dbReference>
<name>A0A191WLB5_9MICO</name>
<dbReference type="SUPFAM" id="SSF88946">
    <property type="entry name" value="Sigma2 domain of RNA polymerase sigma factors"/>
    <property type="match status" value="1"/>
</dbReference>
<protein>
    <submittedName>
        <fullName evidence="4">RNA polymerase subunit sigma-70</fullName>
    </submittedName>
</protein>
<dbReference type="InterPro" id="IPR013324">
    <property type="entry name" value="RNA_pol_sigma_r3/r4-like"/>
</dbReference>
<dbReference type="InterPro" id="IPR007627">
    <property type="entry name" value="RNA_pol_sigma70_r2"/>
</dbReference>
<accession>A0A191WLB5</accession>
<evidence type="ECO:0000259" key="2">
    <source>
        <dbReference type="Pfam" id="PF04542"/>
    </source>
</evidence>
<dbReference type="STRING" id="453304.ATC03_16730"/>
<evidence type="ECO:0000259" key="3">
    <source>
        <dbReference type="Pfam" id="PF20239"/>
    </source>
</evidence>
<gene>
    <name evidence="4" type="ORF">ATC03_16730</name>
</gene>
<dbReference type="Proteomes" id="UP000078437">
    <property type="component" value="Chromosome"/>
</dbReference>
<dbReference type="InterPro" id="IPR046531">
    <property type="entry name" value="DUF6596"/>
</dbReference>
<feature type="domain" description="RNA polymerase sigma-70 region 2" evidence="2">
    <location>
        <begin position="7"/>
        <end position="69"/>
    </location>
</feature>
<evidence type="ECO:0000313" key="5">
    <source>
        <dbReference type="Proteomes" id="UP000078437"/>
    </source>
</evidence>
<dbReference type="Pfam" id="PF04542">
    <property type="entry name" value="Sigma70_r2"/>
    <property type="match status" value="1"/>
</dbReference>
<dbReference type="PANTHER" id="PTHR47756">
    <property type="entry name" value="BLL6612 PROTEIN-RELATED"/>
    <property type="match status" value="1"/>
</dbReference>